<gene>
    <name evidence="3" type="ORF">Cvel_16610</name>
</gene>
<dbReference type="PROSITE" id="PS50994">
    <property type="entry name" value="INTEGRASE"/>
    <property type="match status" value="1"/>
</dbReference>
<sequence length="493" mass="54943">MVKKTTRFDLASALSSLTTDNVCTLHIPVRDVHGRLRIAVEKGTLTTEMDEALHASAKRRLSLSENGGWMKMTGLHGETFKVPIDQLGDLPTVDFPTNEIAAASAAAVIPSCVQTAFIGRRGGGEKKSVGLREEADQEKRRKFFYLLHLRFAHSTGLRLLNTLKEKGVGGGYTLKECSDMCEDCFTCKAFNMRNRRIGRREGAFAGGMNMTGLHGETFKVPVDQSGDLSTVDFPTNEIAAASAAAVIPPCMQTAFTGRRGGGEKKSVGSREEADQEKRRKFFYLLHLRFAHSTGLHLLSTLKEKGVGGGYTLKECSDVCGDCFACKAFNMRNRRIGRRWVRANRRERQKQKWKPKEPSESDSQVEEETIEGSAEKAPSLGDLSTHFNHQVVHDLTFPKQRGMGGDAGMSVIIDKSSRRVSLRSFKRKYESSRHLLSYHRRWEKKKRGVKEVFIDNGGEFVGEEYQETVERIGAALTLGPPYTPEAQAEVERMN</sequence>
<evidence type="ECO:0000259" key="2">
    <source>
        <dbReference type="PROSITE" id="PS50994"/>
    </source>
</evidence>
<dbReference type="InterPro" id="IPR012337">
    <property type="entry name" value="RNaseH-like_sf"/>
</dbReference>
<evidence type="ECO:0000313" key="3">
    <source>
        <dbReference type="EMBL" id="CEM11626.1"/>
    </source>
</evidence>
<dbReference type="Gene3D" id="3.30.420.10">
    <property type="entry name" value="Ribonuclease H-like superfamily/Ribonuclease H"/>
    <property type="match status" value="1"/>
</dbReference>
<reference evidence="3" key="1">
    <citation type="submission" date="2014-11" db="EMBL/GenBank/DDBJ databases">
        <authorList>
            <person name="Otto D Thomas"/>
            <person name="Naeem Raeece"/>
        </authorList>
    </citation>
    <scope>NUCLEOTIDE SEQUENCE</scope>
</reference>
<proteinExistence type="predicted"/>
<dbReference type="GO" id="GO:0003676">
    <property type="term" value="F:nucleic acid binding"/>
    <property type="evidence" value="ECO:0007669"/>
    <property type="project" value="InterPro"/>
</dbReference>
<dbReference type="EMBL" id="CDMZ01000316">
    <property type="protein sequence ID" value="CEM11626.1"/>
    <property type="molecule type" value="Genomic_DNA"/>
</dbReference>
<evidence type="ECO:0000256" key="1">
    <source>
        <dbReference type="SAM" id="MobiDB-lite"/>
    </source>
</evidence>
<dbReference type="VEuPathDB" id="CryptoDB:Cvel_16610"/>
<dbReference type="PhylomeDB" id="A0A0G4FF14"/>
<feature type="compositionally biased region" description="Basic residues" evidence="1">
    <location>
        <begin position="341"/>
        <end position="352"/>
    </location>
</feature>
<dbReference type="AlphaFoldDB" id="A0A0G4FF14"/>
<dbReference type="InterPro" id="IPR036397">
    <property type="entry name" value="RNaseH_sf"/>
</dbReference>
<feature type="region of interest" description="Disordered" evidence="1">
    <location>
        <begin position="341"/>
        <end position="378"/>
    </location>
</feature>
<organism evidence="3">
    <name type="scientific">Chromera velia CCMP2878</name>
    <dbReference type="NCBI Taxonomy" id="1169474"/>
    <lineage>
        <taxon>Eukaryota</taxon>
        <taxon>Sar</taxon>
        <taxon>Alveolata</taxon>
        <taxon>Colpodellida</taxon>
        <taxon>Chromeraceae</taxon>
        <taxon>Chromera</taxon>
    </lineage>
</organism>
<feature type="domain" description="Integrase catalytic" evidence="2">
    <location>
        <begin position="373"/>
        <end position="493"/>
    </location>
</feature>
<dbReference type="SUPFAM" id="SSF53098">
    <property type="entry name" value="Ribonuclease H-like"/>
    <property type="match status" value="1"/>
</dbReference>
<dbReference type="GO" id="GO:0015074">
    <property type="term" value="P:DNA integration"/>
    <property type="evidence" value="ECO:0007669"/>
    <property type="project" value="InterPro"/>
</dbReference>
<accession>A0A0G4FF14</accession>
<protein>
    <recommendedName>
        <fullName evidence="2">Integrase catalytic domain-containing protein</fullName>
    </recommendedName>
</protein>
<name>A0A0G4FF14_9ALVE</name>
<dbReference type="InterPro" id="IPR001584">
    <property type="entry name" value="Integrase_cat-core"/>
</dbReference>